<sequence length="377" mass="42750">MKKAFLILAFLTSSIFATQYQIQEVNMPFGDVGVKMPIKLDVGFGSGAFYDKKSDSLYVITDRGANIDCDDTKKILGKKLCKKGKIFPFPKFTPTIYKLNLLNNKFEVTKQIPLRTKSKALVSGISNPQTEISYDLDLNELDYDVNGIDSEAISMDKDGKFYIADEYGPSIFITNSIGEIQERWVPNGVGKSLFKADYDIVENIPAKLRNRQLNRGFEAVAISPDSTTLYTMLQSPYKDEISSKKVPLLLFDIKTKKLIKQLYYPLDNASSFIKDNTKKKRKQNDVKVSEMSMLENGDLIVLERINKTTKFYKVDVKNAKDESVLKKELIFNTDSVKNFPSKIEALGVVSDTQWILINDNDFGINGEKTQIIRLNLR</sequence>
<dbReference type="EMBL" id="FIZP01000001">
    <property type="protein sequence ID" value="CZE46479.1"/>
    <property type="molecule type" value="Genomic_DNA"/>
</dbReference>
<reference evidence="3 4" key="1">
    <citation type="submission" date="2016-02" db="EMBL/GenBank/DDBJ databases">
        <authorList>
            <consortium name="Pathogen Informatics"/>
        </authorList>
    </citation>
    <scope>NUCLEOTIDE SEQUENCE [LARGE SCALE GENOMIC DNA]</scope>
    <source>
        <strain evidence="3 4">RC20</strain>
    </source>
</reference>
<dbReference type="Proteomes" id="UP000069632">
    <property type="component" value="Unassembled WGS sequence"/>
</dbReference>
<dbReference type="Pfam" id="PF13449">
    <property type="entry name" value="Phytase-like"/>
    <property type="match status" value="1"/>
</dbReference>
<organism evidence="3 4">
    <name type="scientific">Campylobacter geochelonis</name>
    <dbReference type="NCBI Taxonomy" id="1780362"/>
    <lineage>
        <taxon>Bacteria</taxon>
        <taxon>Pseudomonadati</taxon>
        <taxon>Campylobacterota</taxon>
        <taxon>Epsilonproteobacteria</taxon>
        <taxon>Campylobacterales</taxon>
        <taxon>Campylobacteraceae</taxon>
        <taxon>Campylobacter</taxon>
    </lineage>
</organism>
<keyword evidence="1" id="KW-0732">Signal</keyword>
<dbReference type="RefSeq" id="WP_075539973.1">
    <property type="nucleotide sequence ID" value="NZ_CP053844.1"/>
</dbReference>
<evidence type="ECO:0000256" key="1">
    <source>
        <dbReference type="SAM" id="SignalP"/>
    </source>
</evidence>
<evidence type="ECO:0000313" key="3">
    <source>
        <dbReference type="EMBL" id="CZE46479.1"/>
    </source>
</evidence>
<dbReference type="PANTHER" id="PTHR37957">
    <property type="entry name" value="BLR7070 PROTEIN"/>
    <property type="match status" value="1"/>
</dbReference>
<dbReference type="SUPFAM" id="SSF75011">
    <property type="entry name" value="3-carboxy-cis,cis-mucoante lactonizing enzyme"/>
    <property type="match status" value="1"/>
</dbReference>
<evidence type="ECO:0000313" key="4">
    <source>
        <dbReference type="Proteomes" id="UP000069632"/>
    </source>
</evidence>
<dbReference type="InterPro" id="IPR027372">
    <property type="entry name" value="Phytase-like_dom"/>
</dbReference>
<evidence type="ECO:0000259" key="2">
    <source>
        <dbReference type="Pfam" id="PF13449"/>
    </source>
</evidence>
<feature type="chain" id="PRO_5007281432" evidence="1">
    <location>
        <begin position="18"/>
        <end position="377"/>
    </location>
</feature>
<dbReference type="PANTHER" id="PTHR37957:SF1">
    <property type="entry name" value="PHYTASE-LIKE DOMAIN-CONTAINING PROTEIN"/>
    <property type="match status" value="1"/>
</dbReference>
<name>A0A128EC09_9BACT</name>
<gene>
    <name evidence="3" type="ORF">ERS672216_00392</name>
</gene>
<protein>
    <submittedName>
        <fullName evidence="3">Putative periplasmic protein</fullName>
    </submittedName>
</protein>
<dbReference type="OrthoDB" id="384721at2"/>
<feature type="domain" description="Phytase-like" evidence="2">
    <location>
        <begin position="44"/>
        <end position="362"/>
    </location>
</feature>
<proteinExistence type="predicted"/>
<dbReference type="AlphaFoldDB" id="A0A128EC09"/>
<keyword evidence="4" id="KW-1185">Reference proteome</keyword>
<feature type="signal peptide" evidence="1">
    <location>
        <begin position="1"/>
        <end position="17"/>
    </location>
</feature>
<accession>A0A128EC09</accession>